<protein>
    <submittedName>
        <fullName evidence="1">Uncharacterized protein</fullName>
    </submittedName>
</protein>
<evidence type="ECO:0000313" key="2">
    <source>
        <dbReference type="Proteomes" id="UP000515934"/>
    </source>
</evidence>
<gene>
    <name evidence="1" type="ORF">H9L06_08790</name>
</gene>
<reference evidence="1 2" key="1">
    <citation type="submission" date="2020-08" db="EMBL/GenBank/DDBJ databases">
        <title>Genome sequence of Leucobacter denitrificans KACC 14055T.</title>
        <authorList>
            <person name="Hyun D.-W."/>
            <person name="Bae J.-W."/>
        </authorList>
    </citation>
    <scope>NUCLEOTIDE SEQUENCE [LARGE SCALE GENOMIC DNA]</scope>
    <source>
        <strain evidence="1 2">KACC 14055</strain>
    </source>
</reference>
<organism evidence="1 2">
    <name type="scientific">Leucobacter denitrificans</name>
    <dbReference type="NCBI Taxonomy" id="683042"/>
    <lineage>
        <taxon>Bacteria</taxon>
        <taxon>Bacillati</taxon>
        <taxon>Actinomycetota</taxon>
        <taxon>Actinomycetes</taxon>
        <taxon>Micrococcales</taxon>
        <taxon>Microbacteriaceae</taxon>
        <taxon>Leucobacter</taxon>
    </lineage>
</organism>
<dbReference type="KEGG" id="ldn:H9L06_08790"/>
<dbReference type="EMBL" id="CP060716">
    <property type="protein sequence ID" value="QNN62353.1"/>
    <property type="molecule type" value="Genomic_DNA"/>
</dbReference>
<keyword evidence="2" id="KW-1185">Reference proteome</keyword>
<sequence>MRAAHYNYKTGDTSRPVIAIYSGKRIVAFIEYGPRVYAFVNRVHDLAEEEEARS</sequence>
<dbReference type="RefSeq" id="WP_187554823.1">
    <property type="nucleotide sequence ID" value="NZ_CP060716.1"/>
</dbReference>
<dbReference type="AlphaFoldDB" id="A0A7G9S3C8"/>
<proteinExistence type="predicted"/>
<name>A0A7G9S3C8_9MICO</name>
<accession>A0A7G9S3C8</accession>
<evidence type="ECO:0000313" key="1">
    <source>
        <dbReference type="EMBL" id="QNN62353.1"/>
    </source>
</evidence>
<dbReference type="Proteomes" id="UP000515934">
    <property type="component" value="Chromosome"/>
</dbReference>